<evidence type="ECO:0000313" key="1">
    <source>
        <dbReference type="EMBL" id="GFG73217.1"/>
    </source>
</evidence>
<dbReference type="Proteomes" id="UP000465361">
    <property type="component" value="Unassembled WGS sequence"/>
</dbReference>
<sequence>MAHCWLIAASLNEAEFPDLARAGAASLDAFENGQRASQTNATSLVLTLREP</sequence>
<reference evidence="1 2" key="1">
    <citation type="journal article" date="2019" name="Emerg. Microbes Infect.">
        <title>Comprehensive subspecies identification of 175 nontuberculous mycobacteria species based on 7547 genomic profiles.</title>
        <authorList>
            <person name="Matsumoto Y."/>
            <person name="Kinjo T."/>
            <person name="Motooka D."/>
            <person name="Nabeya D."/>
            <person name="Jung N."/>
            <person name="Uechi K."/>
            <person name="Horii T."/>
            <person name="Iida T."/>
            <person name="Fujita J."/>
            <person name="Nakamura S."/>
        </authorList>
    </citation>
    <scope>NUCLEOTIDE SEQUENCE [LARGE SCALE GENOMIC DNA]</scope>
    <source>
        <strain evidence="1 2">JCM 17322</strain>
    </source>
</reference>
<proteinExistence type="predicted"/>
<accession>A0A7I9XV18</accession>
<organism evidence="1 2">
    <name type="scientific">Mycobacterium botniense</name>
    <dbReference type="NCBI Taxonomy" id="84962"/>
    <lineage>
        <taxon>Bacteria</taxon>
        <taxon>Bacillati</taxon>
        <taxon>Actinomycetota</taxon>
        <taxon>Actinomycetes</taxon>
        <taxon>Mycobacteriales</taxon>
        <taxon>Mycobacteriaceae</taxon>
        <taxon>Mycobacterium</taxon>
    </lineage>
</organism>
<evidence type="ECO:0000313" key="2">
    <source>
        <dbReference type="Proteomes" id="UP000465361"/>
    </source>
</evidence>
<dbReference type="AlphaFoldDB" id="A0A7I9XV18"/>
<dbReference type="EMBL" id="BLKW01000002">
    <property type="protein sequence ID" value="GFG73217.1"/>
    <property type="molecule type" value="Genomic_DNA"/>
</dbReference>
<comment type="caution">
    <text evidence="1">The sequence shown here is derived from an EMBL/GenBank/DDBJ whole genome shotgun (WGS) entry which is preliminary data.</text>
</comment>
<keyword evidence="2" id="KW-1185">Reference proteome</keyword>
<protein>
    <submittedName>
        <fullName evidence="1">Uncharacterized protein</fullName>
    </submittedName>
</protein>
<gene>
    <name evidence="1" type="ORF">MBOT_05820</name>
</gene>
<name>A0A7I9XV18_9MYCO</name>